<dbReference type="EMBL" id="BLLF01003179">
    <property type="protein sequence ID" value="GFH26607.1"/>
    <property type="molecule type" value="Genomic_DNA"/>
</dbReference>
<feature type="region of interest" description="Disordered" evidence="1">
    <location>
        <begin position="48"/>
        <end position="72"/>
    </location>
</feature>
<sequence>MGSCGLGAGCPLGLHLPPCQTRPHPLHHLTHALTHALLARALPPIVSPHDPIVSPHEGAGTNRAESHKLANI</sequence>
<gene>
    <name evidence="2" type="ORF">HaLaN_24783</name>
</gene>
<reference evidence="2 3" key="1">
    <citation type="submission" date="2020-02" db="EMBL/GenBank/DDBJ databases">
        <title>Draft genome sequence of Haematococcus lacustris strain NIES-144.</title>
        <authorList>
            <person name="Morimoto D."/>
            <person name="Nakagawa S."/>
            <person name="Yoshida T."/>
            <person name="Sawayama S."/>
        </authorList>
    </citation>
    <scope>NUCLEOTIDE SEQUENCE [LARGE SCALE GENOMIC DNA]</scope>
    <source>
        <strain evidence="2 3">NIES-144</strain>
    </source>
</reference>
<accession>A0A699ZUP1</accession>
<dbReference type="AlphaFoldDB" id="A0A699ZUP1"/>
<protein>
    <submittedName>
        <fullName evidence="2">Uncharacterized protein</fullName>
    </submittedName>
</protein>
<proteinExistence type="predicted"/>
<name>A0A699ZUP1_HAELA</name>
<evidence type="ECO:0000313" key="3">
    <source>
        <dbReference type="Proteomes" id="UP000485058"/>
    </source>
</evidence>
<evidence type="ECO:0000256" key="1">
    <source>
        <dbReference type="SAM" id="MobiDB-lite"/>
    </source>
</evidence>
<dbReference type="Proteomes" id="UP000485058">
    <property type="component" value="Unassembled WGS sequence"/>
</dbReference>
<comment type="caution">
    <text evidence="2">The sequence shown here is derived from an EMBL/GenBank/DDBJ whole genome shotgun (WGS) entry which is preliminary data.</text>
</comment>
<keyword evidence="3" id="KW-1185">Reference proteome</keyword>
<organism evidence="2 3">
    <name type="scientific">Haematococcus lacustris</name>
    <name type="common">Green alga</name>
    <name type="synonym">Haematococcus pluvialis</name>
    <dbReference type="NCBI Taxonomy" id="44745"/>
    <lineage>
        <taxon>Eukaryota</taxon>
        <taxon>Viridiplantae</taxon>
        <taxon>Chlorophyta</taxon>
        <taxon>core chlorophytes</taxon>
        <taxon>Chlorophyceae</taxon>
        <taxon>CS clade</taxon>
        <taxon>Chlamydomonadales</taxon>
        <taxon>Haematococcaceae</taxon>
        <taxon>Haematococcus</taxon>
    </lineage>
</organism>
<evidence type="ECO:0000313" key="2">
    <source>
        <dbReference type="EMBL" id="GFH26607.1"/>
    </source>
</evidence>